<sequence>MAGFPGLAILCCFLILWLNSVPAKAQDVGQVWIAEAGLVTPAAQAIPQGGITDAAGNTYMIGRSVETVDFDPGPGVSPLTVGTSGQYAYIQKLDKNKNLVWVKQISATVLVSTSAIAVDASGNLVITGSFRGTADFNPGSGVAELSTRVTSGTETFVLKLDSNGNYSWAIRLADVSVEVTITGAGNDIKTDGAGNIYVAGNFANTVDFNPGAGVSALTSAGGWTDSYVLKLASDGTFIWARRMGGPTSDNGSTLDVDGNGNVFVGGTVFSPAGVSDFGPFTIPATTTQTGFVTKLDGAGTFQWVKTIANTSSSSVSEIEADNAGNIYIGGNAGGTMDLDPGPGTTDIPAAGFITKWDGSGNYVWGMFQGNVVGDITLDNAGNLLATGRYSNAAALLDRDWDPGAGVVKVTNRGSFIASTDIFVSKYTTDAGFVWIKTAGGAAATLALDDGLSVGVDAAGDIYAAGTYLTDAQFGPCHYAVTPTANVNIRSQYVWKLSAQPIPNLQFATTTLSPASQQACILGIPQVINASPATITAPAGYSTTMLYQWQIAESATGPWTDMPGEVFKDLQPLARNTSAYYRRIVKVNDGFCGFKTVDSSGVASVIIGTDVSPIANADGPQWFVCGPGSNTVQLAGTASGGTPSYTYAWYEGSTSNGTPLASTGTWTTPGITEATTYTLQVTDAVGCVDIDQVTIVPAIANAGTDKAICQGAGGVQIGAPPVSSPSVSYVWTRISGDPISSLSCTTCAQPIANPTTATVYRLTVTVQQKSGTTCVTTDDITVTPVTAPNSTLAFAGTDKTICKNTSVTLGGTADATFAYTWTSGQYLSASQVANPVFNAGTAAVAGGTINYTVSAIKGGCSFTDEVKVSVLNNRITNQDETVCGPLWSRHMDEQNAAGATYTWSVVSGDGSILQTANAGQDAYLKSNSGVTVFRRTVTLNGVTCSADVSVQPCTGTGGCDFEILTLSGQACPKVFGAVALKLGTSIADPSNYNFSWSPANLVDNASAPTVTITSTAQATITVTITNKFDGSISCQKSIVINPPGWSLPVFTAEDKYTCPGTAIQIGSTAVAGFTYLWDPATGLSSSTASNPTATVNGTTQFRVAITETASGCRNRDTLMVNVSAPVADAGNDRAVCNGATVTLGSPGPAGTNWTYAWEPSNAAWTNGTGPTDAQPQVQFAAATPQSFIVTVTDPLSGCMDKDTVVLRNTVTTGEYAGAAITTCQGEPAQLGRSAEPLAQYEWFMADGVTPAIGLSSTTAANPTVLNPTATATYVVKVSYPGCSTPLTDQVTLTVNPVTGLDLADQSVCPAGPIAIGYGAAGNPAAPAGATYLWVPATGLSSATAANPTATVTTETIYSVTVTLPSGCVFTDQVKVSPSANAGSDATLCPGESAVIGTPAIAGATYSWTGASIVGAANVAQPTVKPTVTTTYTVSVTINGCTTTDQVIVTVNTPNNFTITGNTAICEGGVATLALAGAAPANSTWQWSPVAGVTSPNATSTTIAASSTQTYRLTQTNTVTGCSNYKEVVVVVNANTISATTGDVTLCEGTSASLPLNVTSSGSYSYAWSPSIGLSNAFIANPTVTTSSPRTYTVTVTDNASQCQLVKQVNVAINAPEACFAPVTLTGNVFHDANALKDVTVNSTATDPAIPTGLFVTLVDNTGAAVKTVPVNADGTYDFGVTAPGDYSIVLHQTSTGSTTPSLPAGWVNTGENLGSGVGSDAGVNGILTGVTVAGTNVTNANFGIQLPPVTTGGTEPTQPNPGGTTTVDLTSHFGLTDTDGTVASITFTEFPEDVTTITINGTTYVAPGTTPGAGQQVWPAGNLTLPATGLSVVVDPVDGGAVVEIPFFVTDNGGLESNVSTVTADFTVPVVQLSGNVFHDADALTDNTVNTTGSVTTIPTGLFVSLIDSTGAVVATVPVNADGSYDFGDVEPGTYSVVLHQTAAGSTTPSLPTGWNNTGEHLGANAGSDGTVNGILPNITVTTTDVTNANFGVQQPPVTTDEALPSSPNPGGTVTVDISDDFNFTDPDGTVQSITFTEFPANVTTVTINGTTYVAPGQTPGAGQQVFPDSGVTVPVTGLEVLVDPIDGNPTVDVPFTVTDNGGLESNESSVTKPFTTPIVNLSGNVFHDANALTDSTVNTTSPITIPAGLYASLVDSTGTVIATVPIQADGSYDFGNVTPGTYSVVLHQTAAGSATPSLPSGWLNTGENLGTAAGNDGTVNGVLTGIEVTTTDVTNANFGVQVPPVTTNAAVPSQPNPGGVVTVDISDEFDFTDADGTVETITFTEFPENVTTVTINGVTYVAPGETPGSGQTAWPDSLTVPVTGLSVLIDPIDGAVTASVPFVVTDNGGAVSNESTVTAPFTAPAVGLSGNVFHDANALTDSTVNTTSAIAIPSGLYVTLVDSTGNAVATVPVNANGSYDFGNVVPGTYSVVLHQTAAGSTTPSLPTGWNNTGEHLGANAGSDGTVNGILPNITVTTTDVTNANLGVQQPPVADPKDYLIDQPTTDAIIPLNGTHTSTGTGTTTPAQLTGTDPEDGTLNGSGRDRTVVITTLPDNGELYYNGVLVTAGQVIPNYNPDSLAIKLTGTGYTSIKFEYAYVDEAGEQSPPAPYTIRWEKPLPVTLVSFTATARENTAELNWVTSEETNSERFEVQRSIDGKSWKAIGSVQAQGESKVRKTYVFVDHKPEVGDNLFRLKMIDIDGTFAFSAIRSVRFESKLESSIYPNPVSNELTLKVTSWKQVRAIRIDNLAGLQVYSSGAALSGKVDVSKLDAGVYILRITHTDGSVHTHKFVHIK</sequence>
<comment type="caution">
    <text evidence="4">The sequence shown here is derived from an EMBL/GenBank/DDBJ whole genome shotgun (WGS) entry which is preliminary data.</text>
</comment>
<dbReference type="SUPFAM" id="SSF49478">
    <property type="entry name" value="Cna protein B-type domain"/>
    <property type="match status" value="1"/>
</dbReference>
<evidence type="ECO:0000256" key="2">
    <source>
        <dbReference type="SAM" id="SignalP"/>
    </source>
</evidence>
<dbReference type="PANTHER" id="PTHR35580">
    <property type="entry name" value="CELL SURFACE GLYCOPROTEIN (S-LAYER PROTEIN)-LIKE PROTEIN"/>
    <property type="match status" value="1"/>
</dbReference>
<dbReference type="EMBL" id="BMIA01000001">
    <property type="protein sequence ID" value="GGH21936.1"/>
    <property type="molecule type" value="Genomic_DNA"/>
</dbReference>
<accession>A0ABQ1YEZ1</accession>
<feature type="signal peptide" evidence="2">
    <location>
        <begin position="1"/>
        <end position="25"/>
    </location>
</feature>
<reference evidence="5" key="1">
    <citation type="journal article" date="2019" name="Int. J. Syst. Evol. Microbiol.">
        <title>The Global Catalogue of Microorganisms (GCM) 10K type strain sequencing project: providing services to taxonomists for standard genome sequencing and annotation.</title>
        <authorList>
            <consortium name="The Broad Institute Genomics Platform"/>
            <consortium name="The Broad Institute Genome Sequencing Center for Infectious Disease"/>
            <person name="Wu L."/>
            <person name="Ma J."/>
        </authorList>
    </citation>
    <scope>NUCLEOTIDE SEQUENCE [LARGE SCALE GENOMIC DNA]</scope>
    <source>
        <strain evidence="5">CGMCC 1.15288</strain>
    </source>
</reference>
<name>A0ABQ1YEZ1_9BACT</name>
<feature type="domain" description="Secretion system C-terminal sorting" evidence="3">
    <location>
        <begin position="2721"/>
        <end position="2791"/>
    </location>
</feature>
<evidence type="ECO:0000313" key="5">
    <source>
        <dbReference type="Proteomes" id="UP000600214"/>
    </source>
</evidence>
<dbReference type="Pfam" id="PF18962">
    <property type="entry name" value="Por_Secre_tail"/>
    <property type="match status" value="1"/>
</dbReference>
<dbReference type="InterPro" id="IPR013783">
    <property type="entry name" value="Ig-like_fold"/>
</dbReference>
<dbReference type="InterPro" id="IPR026444">
    <property type="entry name" value="Secre_tail"/>
</dbReference>
<evidence type="ECO:0000259" key="3">
    <source>
        <dbReference type="Pfam" id="PF18962"/>
    </source>
</evidence>
<feature type="region of interest" description="Disordered" evidence="1">
    <location>
        <begin position="2510"/>
        <end position="2543"/>
    </location>
</feature>
<dbReference type="SUPFAM" id="SSF117074">
    <property type="entry name" value="Hypothetical protein PA1324"/>
    <property type="match status" value="2"/>
</dbReference>
<dbReference type="Proteomes" id="UP000600214">
    <property type="component" value="Unassembled WGS sequence"/>
</dbReference>
<feature type="region of interest" description="Disordered" evidence="1">
    <location>
        <begin position="1990"/>
        <end position="2012"/>
    </location>
</feature>
<evidence type="ECO:0000256" key="1">
    <source>
        <dbReference type="SAM" id="MobiDB-lite"/>
    </source>
</evidence>
<dbReference type="Gene3D" id="2.60.40.10">
    <property type="entry name" value="Immunoglobulins"/>
    <property type="match status" value="6"/>
</dbReference>
<keyword evidence="2" id="KW-0732">Signal</keyword>
<dbReference type="NCBIfam" id="TIGR04183">
    <property type="entry name" value="Por_Secre_tail"/>
    <property type="match status" value="1"/>
</dbReference>
<keyword evidence="5" id="KW-1185">Reference proteome</keyword>
<feature type="chain" id="PRO_5045558771" description="Secretion system C-terminal sorting domain-containing protein" evidence="2">
    <location>
        <begin position="26"/>
        <end position="2794"/>
    </location>
</feature>
<feature type="compositionally biased region" description="Low complexity" evidence="1">
    <location>
        <begin position="2513"/>
        <end position="2531"/>
    </location>
</feature>
<gene>
    <name evidence="4" type="ORF">GCM10007423_03420</name>
</gene>
<evidence type="ECO:0000313" key="4">
    <source>
        <dbReference type="EMBL" id="GGH21936.1"/>
    </source>
</evidence>
<proteinExistence type="predicted"/>
<organism evidence="4 5">
    <name type="scientific">Dyadobacter endophyticus</name>
    <dbReference type="NCBI Taxonomy" id="1749036"/>
    <lineage>
        <taxon>Bacteria</taxon>
        <taxon>Pseudomonadati</taxon>
        <taxon>Bacteroidota</taxon>
        <taxon>Cytophagia</taxon>
        <taxon>Cytophagales</taxon>
        <taxon>Spirosomataceae</taxon>
        <taxon>Dyadobacter</taxon>
    </lineage>
</organism>
<dbReference type="InterPro" id="IPR052918">
    <property type="entry name" value="Motility_Chemotaxis_Reg"/>
</dbReference>
<dbReference type="PANTHER" id="PTHR35580:SF1">
    <property type="entry name" value="PHYTASE-LIKE DOMAIN-CONTAINING PROTEIN"/>
    <property type="match status" value="1"/>
</dbReference>
<protein>
    <recommendedName>
        <fullName evidence="3">Secretion system C-terminal sorting domain-containing protein</fullName>
    </recommendedName>
</protein>